<dbReference type="PANTHER" id="PTHR39181:SF1">
    <property type="entry name" value="TYROSINE-PROTEIN PHOSPHATASE YWQE"/>
    <property type="match status" value="1"/>
</dbReference>
<keyword evidence="5" id="KW-0904">Protein phosphatase</keyword>
<dbReference type="PANTHER" id="PTHR39181">
    <property type="entry name" value="TYROSINE-PROTEIN PHOSPHATASE YWQE"/>
    <property type="match status" value="1"/>
</dbReference>
<protein>
    <recommendedName>
        <fullName evidence="3">Tyrosine-protein kinase CpsD</fullName>
        <ecNumber evidence="2">3.1.3.48</ecNumber>
    </recommendedName>
</protein>
<evidence type="ECO:0000256" key="8">
    <source>
        <dbReference type="ARBA" id="ARBA00051722"/>
    </source>
</evidence>
<keyword evidence="6" id="KW-0829">Tyrosine-protein kinase</keyword>
<dbReference type="Pfam" id="PF19567">
    <property type="entry name" value="CpsB_CapC"/>
    <property type="match status" value="1"/>
</dbReference>
<comment type="caution">
    <text evidence="11">The sequence shown here is derived from an EMBL/GenBank/DDBJ whole genome shotgun (WGS) entry which is preliminary data.</text>
</comment>
<reference evidence="11 12" key="1">
    <citation type="journal article" date="2016" name="BMC Genomics">
        <title>Consensus pan-genome assembly of the specialised wine bacterium Oenococcus oeni.</title>
        <authorList>
            <person name="Sternes P.R."/>
            <person name="Borneman A.R."/>
        </authorList>
    </citation>
    <scope>NUCLEOTIDE SEQUENCE [LARGE SCALE GENOMIC DNA]</scope>
    <source>
        <strain evidence="11 12">AWRIB661</strain>
    </source>
</reference>
<proteinExistence type="inferred from homology"/>
<dbReference type="CDD" id="cd05387">
    <property type="entry name" value="BY-kinase"/>
    <property type="match status" value="1"/>
</dbReference>
<feature type="compositionally biased region" description="Polar residues" evidence="9">
    <location>
        <begin position="319"/>
        <end position="329"/>
    </location>
</feature>
<dbReference type="GO" id="GO:0004713">
    <property type="term" value="F:protein tyrosine kinase activity"/>
    <property type="evidence" value="ECO:0007669"/>
    <property type="project" value="UniProtKB-KW"/>
</dbReference>
<dbReference type="InterPro" id="IPR027417">
    <property type="entry name" value="P-loop_NTPase"/>
</dbReference>
<dbReference type="UniPathway" id="UPA00934"/>
<dbReference type="GO" id="GO:0045227">
    <property type="term" value="P:capsule polysaccharide biosynthetic process"/>
    <property type="evidence" value="ECO:0007669"/>
    <property type="project" value="UniProtKB-UniPathway"/>
</dbReference>
<dbReference type="EC" id="3.1.3.48" evidence="2"/>
<dbReference type="GO" id="GO:0004725">
    <property type="term" value="F:protein tyrosine phosphatase activity"/>
    <property type="evidence" value="ECO:0007669"/>
    <property type="project" value="UniProtKB-EC"/>
</dbReference>
<dbReference type="InterPro" id="IPR005702">
    <property type="entry name" value="Wzc-like_C"/>
</dbReference>
<evidence type="ECO:0000256" key="7">
    <source>
        <dbReference type="ARBA" id="ARBA00024964"/>
    </source>
</evidence>
<organism evidence="11 12">
    <name type="scientific">Oenococcus oeni</name>
    <name type="common">Leuconostoc oenos</name>
    <dbReference type="NCBI Taxonomy" id="1247"/>
    <lineage>
        <taxon>Bacteria</taxon>
        <taxon>Bacillati</taxon>
        <taxon>Bacillota</taxon>
        <taxon>Bacilli</taxon>
        <taxon>Lactobacillales</taxon>
        <taxon>Lactobacillaceae</taxon>
        <taxon>Oenococcus</taxon>
    </lineage>
</organism>
<evidence type="ECO:0000256" key="9">
    <source>
        <dbReference type="SAM" id="MobiDB-lite"/>
    </source>
</evidence>
<evidence type="ECO:0000256" key="1">
    <source>
        <dbReference type="ARBA" id="ARBA00005750"/>
    </source>
</evidence>
<dbReference type="Gene3D" id="3.20.20.140">
    <property type="entry name" value="Metal-dependent hydrolases"/>
    <property type="match status" value="1"/>
</dbReference>
<comment type="function">
    <text evidence="7">Involved in the regulation of capsular polysaccharide biosynthesis. Autophosphorylation of CpsD attenuates its activity and reduces the level of encapsulation. May be part of a complex that directs the coordinated polymerization and export to the cell surface of the capsular polysaccharide.</text>
</comment>
<name>A0A6N4A4M4_OENOE</name>
<dbReference type="RefSeq" id="WP_071449082.1">
    <property type="nucleotide sequence ID" value="NZ_MLOK01000050.1"/>
</dbReference>
<dbReference type="Gene3D" id="3.40.50.300">
    <property type="entry name" value="P-loop containing nucleotide triphosphate hydrolases"/>
    <property type="match status" value="1"/>
</dbReference>
<evidence type="ECO:0000313" key="11">
    <source>
        <dbReference type="EMBL" id="OIM20755.1"/>
    </source>
</evidence>
<dbReference type="NCBIfam" id="TIGR01007">
    <property type="entry name" value="eps_fam"/>
    <property type="match status" value="1"/>
</dbReference>
<sequence length="597" mass="65428">MFSKKNPQKLSSNDLRSSRYGVPLVTVQDPQNAVAEQFRVLRANIDFAAASLKNFQTVLFTSAEMSDGKSTAAQNLAVTWAQTGKRILLLDADFRRPTLHKTFDMSNEHGLTTVLAMHEQPASVIHSTEIPNLFVMTSGPMPPNPSELLASDKMLRVVSWMKQQFDMIVIDSTPLLLVPDAQALIPRADGIVLVAMLGKTKRRSMATAAHILKLAKANVLGVVSRDQRRADKGYGYGYGYGYTSTNVMKTGDIPKDRSSKSVPAKSKLPAKSTSDTGKAEQKTPSNGQKKADHSTAIVDKKSVVVAAKKVPASTPKSSWSSFSYTSAGSEKTENTSKAKEPEPSEFREIPLVDIHAHLLPRADDGSDSMTTSLQLAKEAVKEGVHTIVASPNQMDGRYINDPDKVLSDVENLNNTLKRVGIDLKILPGQEIRLSDQFLTAFDQGRLLTLANSKKYMLIELPNDSIPTLIHQVISKLREHKITMIIAHPERNLTLLNNPKELNKLARRGVLFQVTSSSINGFFGQQVADFALAMLRRGFVTTVASETHGVTSDRNYHLADAYAIADKLIGEGKTNIIKQNAVRIVKGEPVDGTTIQEF</sequence>
<evidence type="ECO:0000256" key="3">
    <source>
        <dbReference type="ARBA" id="ARBA00019200"/>
    </source>
</evidence>
<feature type="compositionally biased region" description="Polar residues" evidence="9">
    <location>
        <begin position="271"/>
        <end position="288"/>
    </location>
</feature>
<dbReference type="EMBL" id="MLOK01000050">
    <property type="protein sequence ID" value="OIM20755.1"/>
    <property type="molecule type" value="Genomic_DNA"/>
</dbReference>
<gene>
    <name evidence="11" type="ORF">ATX59_07520</name>
</gene>
<dbReference type="InterPro" id="IPR032466">
    <property type="entry name" value="Metal_Hydrolase"/>
</dbReference>
<comment type="similarity">
    <text evidence="1">Belongs to the metallo-dependent hydrolases superfamily. CpsB/CapC family.</text>
</comment>
<feature type="compositionally biased region" description="Low complexity" evidence="9">
    <location>
        <begin position="309"/>
        <end position="318"/>
    </location>
</feature>
<evidence type="ECO:0000256" key="2">
    <source>
        <dbReference type="ARBA" id="ARBA00013064"/>
    </source>
</evidence>
<keyword evidence="6" id="KW-0808">Transferase</keyword>
<feature type="domain" description="AAA" evidence="10">
    <location>
        <begin position="68"/>
        <end position="194"/>
    </location>
</feature>
<dbReference type="Proteomes" id="UP000181728">
    <property type="component" value="Unassembled WGS sequence"/>
</dbReference>
<evidence type="ECO:0000256" key="6">
    <source>
        <dbReference type="ARBA" id="ARBA00023137"/>
    </source>
</evidence>
<comment type="catalytic activity">
    <reaction evidence="8">
        <text>O-phospho-L-tyrosyl-[protein] + H2O = L-tyrosyl-[protein] + phosphate</text>
        <dbReference type="Rhea" id="RHEA:10684"/>
        <dbReference type="Rhea" id="RHEA-COMP:10136"/>
        <dbReference type="Rhea" id="RHEA-COMP:20101"/>
        <dbReference type="ChEBI" id="CHEBI:15377"/>
        <dbReference type="ChEBI" id="CHEBI:43474"/>
        <dbReference type="ChEBI" id="CHEBI:46858"/>
        <dbReference type="ChEBI" id="CHEBI:61978"/>
        <dbReference type="EC" id="3.1.3.48"/>
    </reaction>
</comment>
<dbReference type="SUPFAM" id="SSF52540">
    <property type="entry name" value="P-loop containing nucleoside triphosphate hydrolases"/>
    <property type="match status" value="1"/>
</dbReference>
<dbReference type="Pfam" id="PF13614">
    <property type="entry name" value="AAA_31"/>
    <property type="match status" value="1"/>
</dbReference>
<evidence type="ECO:0000256" key="5">
    <source>
        <dbReference type="ARBA" id="ARBA00022912"/>
    </source>
</evidence>
<evidence type="ECO:0000259" key="10">
    <source>
        <dbReference type="Pfam" id="PF13614"/>
    </source>
</evidence>
<dbReference type="GO" id="GO:0030145">
    <property type="term" value="F:manganese ion binding"/>
    <property type="evidence" value="ECO:0007669"/>
    <property type="project" value="InterPro"/>
</dbReference>
<feature type="region of interest" description="Disordered" evidence="9">
    <location>
        <begin position="309"/>
        <end position="343"/>
    </location>
</feature>
<dbReference type="InterPro" id="IPR016667">
    <property type="entry name" value="Caps_polysacc_synth_CpsB/CapC"/>
</dbReference>
<keyword evidence="11" id="KW-0418">Kinase</keyword>
<accession>A0A6N4A4M4</accession>
<feature type="region of interest" description="Disordered" evidence="9">
    <location>
        <begin position="249"/>
        <end position="296"/>
    </location>
</feature>
<keyword evidence="4" id="KW-0378">Hydrolase</keyword>
<dbReference type="AlphaFoldDB" id="A0A6N4A4M4"/>
<feature type="compositionally biased region" description="Basic and acidic residues" evidence="9">
    <location>
        <begin position="330"/>
        <end position="343"/>
    </location>
</feature>
<dbReference type="InterPro" id="IPR025669">
    <property type="entry name" value="AAA_dom"/>
</dbReference>
<evidence type="ECO:0000313" key="12">
    <source>
        <dbReference type="Proteomes" id="UP000181728"/>
    </source>
</evidence>
<dbReference type="SUPFAM" id="SSF51556">
    <property type="entry name" value="Metallo-dependent hydrolases"/>
    <property type="match status" value="1"/>
</dbReference>
<evidence type="ECO:0000256" key="4">
    <source>
        <dbReference type="ARBA" id="ARBA00022801"/>
    </source>
</evidence>